<dbReference type="InterPro" id="IPR050793">
    <property type="entry name" value="CMP-NeuNAc_synthase"/>
</dbReference>
<dbReference type="Gene3D" id="3.90.550.10">
    <property type="entry name" value="Spore Coat Polysaccharide Biosynthesis Protein SpsA, Chain A"/>
    <property type="match status" value="1"/>
</dbReference>
<dbReference type="InterPro" id="IPR029044">
    <property type="entry name" value="Nucleotide-diphossugar_trans"/>
</dbReference>
<dbReference type="AlphaFoldDB" id="A0A0D1C0I7"/>
<dbReference type="RefSeq" id="WP_043032193.1">
    <property type="nucleotide sequence ID" value="NZ_JXSU01000007.1"/>
</dbReference>
<dbReference type="PANTHER" id="PTHR21485:SF6">
    <property type="entry name" value="N-ACYLNEURAMINATE CYTIDYLYLTRANSFERASE-RELATED"/>
    <property type="match status" value="1"/>
</dbReference>
<evidence type="ECO:0000313" key="1">
    <source>
        <dbReference type="EMBL" id="KIS24521.1"/>
    </source>
</evidence>
<evidence type="ECO:0000313" key="2">
    <source>
        <dbReference type="Proteomes" id="UP000032250"/>
    </source>
</evidence>
<dbReference type="Proteomes" id="UP000032250">
    <property type="component" value="Unassembled WGS sequence"/>
</dbReference>
<sequence>MINGKSVLVIIPARGGSKGVPKKNIKSLNGKPVISYTIEEAKKSKYIDRIVVSTDNKDIAEVSKNYGAEVPFLRPSELAKDDTPGIDPIIHCINWLKENEKYLPDYVCLLQCTSPFRRVQQIDEALERLIYENFDSLVSICESEVTPYWMKKIEKGKLKDFLEHSTFYIRRQDAPKVYRLNGAIYISKIECLLKNKNWYTDNTAPYIMDKVTSVDIDDIIDFKFAEFLMKEGYNE</sequence>
<organism evidence="1 2">
    <name type="scientific">Clostridium botulinum B2 450</name>
    <dbReference type="NCBI Taxonomy" id="1379739"/>
    <lineage>
        <taxon>Bacteria</taxon>
        <taxon>Bacillati</taxon>
        <taxon>Bacillota</taxon>
        <taxon>Clostridia</taxon>
        <taxon>Eubacteriales</taxon>
        <taxon>Clostridiaceae</taxon>
        <taxon>Clostridium</taxon>
    </lineage>
</organism>
<proteinExistence type="predicted"/>
<comment type="caution">
    <text evidence="1">The sequence shown here is derived from an EMBL/GenBank/DDBJ whole genome shotgun (WGS) entry which is preliminary data.</text>
</comment>
<reference evidence="1 2" key="1">
    <citation type="submission" date="2014-06" db="EMBL/GenBank/DDBJ databases">
        <title>Genome characterization of distinct group I Clostridium botulinum lineages.</title>
        <authorList>
            <person name="Giordani F."/>
            <person name="Anselmo A."/>
            <person name="Fillo S."/>
            <person name="Palozzi A.M."/>
            <person name="Fortunato A."/>
            <person name="Gentile B."/>
            <person name="Ciammaruconi A."/>
            <person name="Anniballi F."/>
            <person name="De Medici D."/>
            <person name="Lista F."/>
        </authorList>
    </citation>
    <scope>NUCLEOTIDE SEQUENCE [LARGE SCALE GENOMIC DNA]</scope>
    <source>
        <strain evidence="1 2">B2 450</strain>
    </source>
</reference>
<name>A0A0D1C0I7_CLOBO</name>
<dbReference type="Pfam" id="PF02348">
    <property type="entry name" value="CTP_transf_3"/>
    <property type="match status" value="1"/>
</dbReference>
<dbReference type="PANTHER" id="PTHR21485">
    <property type="entry name" value="HAD SUPERFAMILY MEMBERS CMAS AND KDSC"/>
    <property type="match status" value="1"/>
</dbReference>
<dbReference type="HOGENOM" id="CLU_042930_1_1_9"/>
<dbReference type="CDD" id="cd02513">
    <property type="entry name" value="CMP-NeuAc_Synthase"/>
    <property type="match status" value="1"/>
</dbReference>
<protein>
    <submittedName>
        <fullName evidence="1">Acylneuraminate cytidylyltransferase</fullName>
    </submittedName>
</protein>
<dbReference type="GO" id="GO:0008781">
    <property type="term" value="F:N-acylneuraminate cytidylyltransferase activity"/>
    <property type="evidence" value="ECO:0007669"/>
    <property type="project" value="TreeGrafter"/>
</dbReference>
<accession>A0A0D1C0I7</accession>
<dbReference type="EMBL" id="JXSU01000007">
    <property type="protein sequence ID" value="KIS24521.1"/>
    <property type="molecule type" value="Genomic_DNA"/>
</dbReference>
<gene>
    <name evidence="1" type="ORF">N495_13405</name>
</gene>
<dbReference type="InterPro" id="IPR003329">
    <property type="entry name" value="Cytidylyl_trans"/>
</dbReference>
<keyword evidence="1" id="KW-0808">Transferase</keyword>
<keyword evidence="1" id="KW-0548">Nucleotidyltransferase</keyword>
<dbReference type="SUPFAM" id="SSF53448">
    <property type="entry name" value="Nucleotide-diphospho-sugar transferases"/>
    <property type="match status" value="1"/>
</dbReference>
<dbReference type="PATRIC" id="fig|1379739.3.peg.3069"/>
<dbReference type="OrthoDB" id="9805604at2"/>